<dbReference type="AlphaFoldDB" id="A0A9Q1ER03"/>
<dbReference type="CDD" id="cd11304">
    <property type="entry name" value="Cadherin_repeat"/>
    <property type="match status" value="1"/>
</dbReference>
<name>A0A9Q1ER03_SYNKA</name>
<dbReference type="SUPFAM" id="SSF49313">
    <property type="entry name" value="Cadherin-like"/>
    <property type="match status" value="1"/>
</dbReference>
<dbReference type="OrthoDB" id="6252479at2759"/>
<evidence type="ECO:0000313" key="3">
    <source>
        <dbReference type="EMBL" id="KAJ8343486.1"/>
    </source>
</evidence>
<evidence type="ECO:0000256" key="2">
    <source>
        <dbReference type="ARBA" id="ARBA00023136"/>
    </source>
</evidence>
<comment type="subcellular location">
    <subcellularLocation>
        <location evidence="1">Membrane</location>
    </subcellularLocation>
</comment>
<proteinExistence type="predicted"/>
<sequence length="95" mass="10545">MNLNPVRFQTASFELMHPGSENTSVTVSRDSGDIVIARRLDRETEPVVEITVKVQGKRGHQPPTLGSASPRLQSVSSLTAVRVKRILTHEKVDKR</sequence>
<keyword evidence="4" id="KW-1185">Reference proteome</keyword>
<dbReference type="EMBL" id="JAINUF010000013">
    <property type="protein sequence ID" value="KAJ8343486.1"/>
    <property type="molecule type" value="Genomic_DNA"/>
</dbReference>
<organism evidence="3 4">
    <name type="scientific">Synaphobranchus kaupii</name>
    <name type="common">Kaup's arrowtooth eel</name>
    <dbReference type="NCBI Taxonomy" id="118154"/>
    <lineage>
        <taxon>Eukaryota</taxon>
        <taxon>Metazoa</taxon>
        <taxon>Chordata</taxon>
        <taxon>Craniata</taxon>
        <taxon>Vertebrata</taxon>
        <taxon>Euteleostomi</taxon>
        <taxon>Actinopterygii</taxon>
        <taxon>Neopterygii</taxon>
        <taxon>Teleostei</taxon>
        <taxon>Anguilliformes</taxon>
        <taxon>Synaphobranchidae</taxon>
        <taxon>Synaphobranchus</taxon>
    </lineage>
</organism>
<dbReference type="InterPro" id="IPR015919">
    <property type="entry name" value="Cadherin-like_sf"/>
</dbReference>
<gene>
    <name evidence="3" type="ORF">SKAU_G00308150</name>
</gene>
<evidence type="ECO:0000256" key="1">
    <source>
        <dbReference type="ARBA" id="ARBA00004370"/>
    </source>
</evidence>
<dbReference type="Proteomes" id="UP001152622">
    <property type="component" value="Chromosome 13"/>
</dbReference>
<reference evidence="3" key="1">
    <citation type="journal article" date="2023" name="Science">
        <title>Genome structures resolve the early diversification of teleost fishes.</title>
        <authorList>
            <person name="Parey E."/>
            <person name="Louis A."/>
            <person name="Montfort J."/>
            <person name="Bouchez O."/>
            <person name="Roques C."/>
            <person name="Iampietro C."/>
            <person name="Lluch J."/>
            <person name="Castinel A."/>
            <person name="Donnadieu C."/>
            <person name="Desvignes T."/>
            <person name="Floi Bucao C."/>
            <person name="Jouanno E."/>
            <person name="Wen M."/>
            <person name="Mejri S."/>
            <person name="Dirks R."/>
            <person name="Jansen H."/>
            <person name="Henkel C."/>
            <person name="Chen W.J."/>
            <person name="Zahm M."/>
            <person name="Cabau C."/>
            <person name="Klopp C."/>
            <person name="Thompson A.W."/>
            <person name="Robinson-Rechavi M."/>
            <person name="Braasch I."/>
            <person name="Lecointre G."/>
            <person name="Bobe J."/>
            <person name="Postlethwait J.H."/>
            <person name="Berthelot C."/>
            <person name="Roest Crollius H."/>
            <person name="Guiguen Y."/>
        </authorList>
    </citation>
    <scope>NUCLEOTIDE SEQUENCE</scope>
    <source>
        <strain evidence="3">WJC10195</strain>
    </source>
</reference>
<evidence type="ECO:0000313" key="4">
    <source>
        <dbReference type="Proteomes" id="UP001152622"/>
    </source>
</evidence>
<comment type="caution">
    <text evidence="3">The sequence shown here is derived from an EMBL/GenBank/DDBJ whole genome shotgun (WGS) entry which is preliminary data.</text>
</comment>
<protein>
    <submittedName>
        <fullName evidence="3">Uncharacterized protein</fullName>
    </submittedName>
</protein>
<keyword evidence="2" id="KW-0472">Membrane</keyword>
<dbReference type="GO" id="GO:0016020">
    <property type="term" value="C:membrane"/>
    <property type="evidence" value="ECO:0007669"/>
    <property type="project" value="UniProtKB-SubCell"/>
</dbReference>
<accession>A0A9Q1ER03</accession>
<dbReference type="GO" id="GO:0005509">
    <property type="term" value="F:calcium ion binding"/>
    <property type="evidence" value="ECO:0007669"/>
    <property type="project" value="InterPro"/>
</dbReference>
<dbReference type="Gene3D" id="2.60.40.60">
    <property type="entry name" value="Cadherins"/>
    <property type="match status" value="1"/>
</dbReference>